<dbReference type="InterPro" id="IPR032799">
    <property type="entry name" value="TAXi_C"/>
</dbReference>
<gene>
    <name evidence="7" type="ORF">F3Y22_tig00111792pilonHSYRG00130</name>
</gene>
<dbReference type="FunFam" id="2.40.70.10:FF:000033">
    <property type="entry name" value="Aspartyl protease family protein"/>
    <property type="match status" value="1"/>
</dbReference>
<evidence type="ECO:0000256" key="2">
    <source>
        <dbReference type="ARBA" id="ARBA00022670"/>
    </source>
</evidence>
<proteinExistence type="inferred from homology"/>
<dbReference type="Pfam" id="PF14541">
    <property type="entry name" value="TAXi_C"/>
    <property type="match status" value="1"/>
</dbReference>
<organism evidence="7 8">
    <name type="scientific">Hibiscus syriacus</name>
    <name type="common">Rose of Sharon</name>
    <dbReference type="NCBI Taxonomy" id="106335"/>
    <lineage>
        <taxon>Eukaryota</taxon>
        <taxon>Viridiplantae</taxon>
        <taxon>Streptophyta</taxon>
        <taxon>Embryophyta</taxon>
        <taxon>Tracheophyta</taxon>
        <taxon>Spermatophyta</taxon>
        <taxon>Magnoliopsida</taxon>
        <taxon>eudicotyledons</taxon>
        <taxon>Gunneridae</taxon>
        <taxon>Pentapetalae</taxon>
        <taxon>rosids</taxon>
        <taxon>malvids</taxon>
        <taxon>Malvales</taxon>
        <taxon>Malvaceae</taxon>
        <taxon>Malvoideae</taxon>
        <taxon>Hibiscus</taxon>
    </lineage>
</organism>
<dbReference type="GO" id="GO:0006508">
    <property type="term" value="P:proteolysis"/>
    <property type="evidence" value="ECO:0007669"/>
    <property type="project" value="UniProtKB-KW"/>
</dbReference>
<dbReference type="GO" id="GO:0004190">
    <property type="term" value="F:aspartic-type endopeptidase activity"/>
    <property type="evidence" value="ECO:0007669"/>
    <property type="project" value="UniProtKB-KW"/>
</dbReference>
<evidence type="ECO:0000313" key="8">
    <source>
        <dbReference type="Proteomes" id="UP000436088"/>
    </source>
</evidence>
<evidence type="ECO:0000256" key="4">
    <source>
        <dbReference type="ARBA" id="ARBA00022801"/>
    </source>
</evidence>
<dbReference type="InterPro" id="IPR001969">
    <property type="entry name" value="Aspartic_peptidase_AS"/>
</dbReference>
<keyword evidence="5" id="KW-0325">Glycoprotein</keyword>
<feature type="domain" description="Peptidase A1" evidence="6">
    <location>
        <begin position="1"/>
        <end position="251"/>
    </location>
</feature>
<keyword evidence="8" id="KW-1185">Reference proteome</keyword>
<evidence type="ECO:0000256" key="3">
    <source>
        <dbReference type="ARBA" id="ARBA00022750"/>
    </source>
</evidence>
<dbReference type="PANTHER" id="PTHR47967">
    <property type="entry name" value="OS07G0603500 PROTEIN-RELATED"/>
    <property type="match status" value="1"/>
</dbReference>
<sequence length="258" mass="29041">MRGNEKVKLENITIGCSESISSHNFELDGLLGLGCILQSFTGQAITRYEKKFSYCLVDHLSPSNLANFLVFGSGDNQLPNIQETELLLGAWYWSTHYHVNVSGISLDGKMLDIPSDVWLYNPRARQGGMILDTGTSLTALAAPAYDKVMKGLIPSISRFQRETREWPGQMPGQCFNSTGFEETMVPRLAIHFADGAKFKPPVKSYVIDEVIGIKCLGFIKFDWHEVSIIGNILQQNYFWEFDIWNQKLRFAPSSCTLN</sequence>
<dbReference type="Pfam" id="PF14543">
    <property type="entry name" value="TAXi_N"/>
    <property type="match status" value="1"/>
</dbReference>
<dbReference type="CDD" id="cd05476">
    <property type="entry name" value="pepsin_A_like_plant"/>
    <property type="match status" value="1"/>
</dbReference>
<evidence type="ECO:0000259" key="6">
    <source>
        <dbReference type="PROSITE" id="PS51767"/>
    </source>
</evidence>
<dbReference type="InterPro" id="IPR034161">
    <property type="entry name" value="Pepsin-like_plant"/>
</dbReference>
<comment type="caution">
    <text evidence="7">The sequence shown here is derived from an EMBL/GenBank/DDBJ whole genome shotgun (WGS) entry which is preliminary data.</text>
</comment>
<dbReference type="InterPro" id="IPR032861">
    <property type="entry name" value="TAXi_N"/>
</dbReference>
<reference evidence="7" key="1">
    <citation type="submission" date="2019-09" db="EMBL/GenBank/DDBJ databases">
        <title>Draft genome information of white flower Hibiscus syriacus.</title>
        <authorList>
            <person name="Kim Y.-M."/>
        </authorList>
    </citation>
    <scope>NUCLEOTIDE SEQUENCE [LARGE SCALE GENOMIC DNA]</scope>
    <source>
        <strain evidence="7">YM2019G1</strain>
    </source>
</reference>
<evidence type="ECO:0000256" key="5">
    <source>
        <dbReference type="ARBA" id="ARBA00023180"/>
    </source>
</evidence>
<keyword evidence="3" id="KW-0064">Aspartyl protease</keyword>
<dbReference type="InterPro" id="IPR021109">
    <property type="entry name" value="Peptidase_aspartic_dom_sf"/>
</dbReference>
<name>A0A6A2Y8P6_HIBSY</name>
<evidence type="ECO:0000313" key="7">
    <source>
        <dbReference type="EMBL" id="KAE8673376.1"/>
    </source>
</evidence>
<dbReference type="Gene3D" id="2.40.70.10">
    <property type="entry name" value="Acid Proteases"/>
    <property type="match status" value="2"/>
</dbReference>
<keyword evidence="4" id="KW-0378">Hydrolase</keyword>
<dbReference type="EMBL" id="VEPZ02001428">
    <property type="protein sequence ID" value="KAE8673376.1"/>
    <property type="molecule type" value="Genomic_DNA"/>
</dbReference>
<evidence type="ECO:0000256" key="1">
    <source>
        <dbReference type="ARBA" id="ARBA00007447"/>
    </source>
</evidence>
<accession>A0A6A2Y8P6</accession>
<dbReference type="AlphaFoldDB" id="A0A6A2Y8P6"/>
<dbReference type="PROSITE" id="PS00141">
    <property type="entry name" value="ASP_PROTEASE"/>
    <property type="match status" value="1"/>
</dbReference>
<dbReference type="PROSITE" id="PS51767">
    <property type="entry name" value="PEPTIDASE_A1"/>
    <property type="match status" value="1"/>
</dbReference>
<dbReference type="Proteomes" id="UP000436088">
    <property type="component" value="Unassembled WGS sequence"/>
</dbReference>
<dbReference type="InterPro" id="IPR033121">
    <property type="entry name" value="PEPTIDASE_A1"/>
</dbReference>
<comment type="similarity">
    <text evidence="1">Belongs to the peptidase A1 family.</text>
</comment>
<dbReference type="SUPFAM" id="SSF50630">
    <property type="entry name" value="Acid proteases"/>
    <property type="match status" value="1"/>
</dbReference>
<keyword evidence="2" id="KW-0645">Protease</keyword>
<dbReference type="PANTHER" id="PTHR47967:SF37">
    <property type="entry name" value="ASPARTIC PROTEINASE NEPENTHESIN-1-LIKE"/>
    <property type="match status" value="1"/>
</dbReference>
<dbReference type="InterPro" id="IPR051708">
    <property type="entry name" value="Plant_Aspart_Prot_A1"/>
</dbReference>
<protein>
    <submittedName>
        <fullName evidence="7">NAC domain-containing protein 29-like</fullName>
    </submittedName>
</protein>